<reference evidence="11" key="2">
    <citation type="journal article" date="2013" name="Nat. Genet.">
        <title>The draft genomes of soft-shell turtle and green sea turtle yield insights into the development and evolution of the turtle-specific body plan.</title>
        <authorList>
            <person name="Wang Z."/>
            <person name="Pascual-Anaya J."/>
            <person name="Zadissa A."/>
            <person name="Li W."/>
            <person name="Niimura Y."/>
            <person name="Huang Z."/>
            <person name="Li C."/>
            <person name="White S."/>
            <person name="Xiong Z."/>
            <person name="Fang D."/>
            <person name="Wang B."/>
            <person name="Ming Y."/>
            <person name="Chen Y."/>
            <person name="Zheng Y."/>
            <person name="Kuraku S."/>
            <person name="Pignatelli M."/>
            <person name="Herrero J."/>
            <person name="Beal K."/>
            <person name="Nozawa M."/>
            <person name="Li Q."/>
            <person name="Wang J."/>
            <person name="Zhang H."/>
            <person name="Yu L."/>
            <person name="Shigenobu S."/>
            <person name="Wang J."/>
            <person name="Liu J."/>
            <person name="Flicek P."/>
            <person name="Searle S."/>
            <person name="Wang J."/>
            <person name="Kuratani S."/>
            <person name="Yin Y."/>
            <person name="Aken B."/>
            <person name="Zhang G."/>
            <person name="Irie N."/>
        </authorList>
    </citation>
    <scope>NUCLEOTIDE SEQUENCE [LARGE SCALE GENOMIC DNA]</scope>
    <source>
        <strain evidence="11">Daiwa-1</strain>
    </source>
</reference>
<evidence type="ECO:0000256" key="3">
    <source>
        <dbReference type="ARBA" id="ARBA00022734"/>
    </source>
</evidence>
<dbReference type="Proteomes" id="UP000007267">
    <property type="component" value="Unassembled WGS sequence"/>
</dbReference>
<keyword evidence="5" id="KW-1133">Transmembrane helix</keyword>
<evidence type="ECO:0000256" key="6">
    <source>
        <dbReference type="ARBA" id="ARBA00023136"/>
    </source>
</evidence>
<dbReference type="InterPro" id="IPR007110">
    <property type="entry name" value="Ig-like_dom"/>
</dbReference>
<proteinExistence type="inferred from homology"/>
<accession>K7GFK3</accession>
<reference evidence="11" key="1">
    <citation type="submission" date="2011-10" db="EMBL/GenBank/DDBJ databases">
        <authorList>
            <consortium name="Soft-shell Turtle Genome Consortium"/>
        </authorList>
    </citation>
    <scope>NUCLEOTIDE SEQUENCE [LARGE SCALE GENOMIC DNA]</scope>
    <source>
        <strain evidence="11">Daiwa-1</strain>
    </source>
</reference>
<evidence type="ECO:0000259" key="9">
    <source>
        <dbReference type="PROSITE" id="PS50835"/>
    </source>
</evidence>
<dbReference type="InterPro" id="IPR036179">
    <property type="entry name" value="Ig-like_dom_sf"/>
</dbReference>
<name>K7GFK3_PELSI</name>
<dbReference type="SMART" id="SM00406">
    <property type="entry name" value="IGv"/>
    <property type="match status" value="1"/>
</dbReference>
<evidence type="ECO:0000313" key="11">
    <source>
        <dbReference type="Proteomes" id="UP000007267"/>
    </source>
</evidence>
<dbReference type="AlphaFoldDB" id="K7GFK3"/>
<dbReference type="InterPro" id="IPR051036">
    <property type="entry name" value="SIGLEC"/>
</dbReference>
<dbReference type="GeneTree" id="ENSGT00940000173301"/>
<keyword evidence="8" id="KW-0732">Signal</keyword>
<dbReference type="STRING" id="13735.ENSPSIP00000019064"/>
<dbReference type="PANTHER" id="PTHR12035">
    <property type="entry name" value="SIALIC ACID BINDING IMMUNOGLOBULIN-LIKE LECTIN"/>
    <property type="match status" value="1"/>
</dbReference>
<organism evidence="10 11">
    <name type="scientific">Pelodiscus sinensis</name>
    <name type="common">Chinese softshell turtle</name>
    <name type="synonym">Trionyx sinensis</name>
    <dbReference type="NCBI Taxonomy" id="13735"/>
    <lineage>
        <taxon>Eukaryota</taxon>
        <taxon>Metazoa</taxon>
        <taxon>Chordata</taxon>
        <taxon>Craniata</taxon>
        <taxon>Vertebrata</taxon>
        <taxon>Euteleostomi</taxon>
        <taxon>Archelosauria</taxon>
        <taxon>Testudinata</taxon>
        <taxon>Testudines</taxon>
        <taxon>Cryptodira</taxon>
        <taxon>Trionychia</taxon>
        <taxon>Trionychidae</taxon>
        <taxon>Pelodiscus</taxon>
    </lineage>
</organism>
<dbReference type="Pfam" id="PF07686">
    <property type="entry name" value="V-set"/>
    <property type="match status" value="1"/>
</dbReference>
<dbReference type="GO" id="GO:0005886">
    <property type="term" value="C:plasma membrane"/>
    <property type="evidence" value="ECO:0007669"/>
    <property type="project" value="TreeGrafter"/>
</dbReference>
<comment type="similarity">
    <text evidence="7">Belongs to the immunoglobulin superfamily. SIGLEC (sialic acid binding Ig-like lectin) family.</text>
</comment>
<dbReference type="Ensembl" id="ENSPSIT00000019152.1">
    <property type="protein sequence ID" value="ENSPSIP00000019064.1"/>
    <property type="gene ID" value="ENSPSIG00000016940.1"/>
</dbReference>
<evidence type="ECO:0000313" key="10">
    <source>
        <dbReference type="Ensembl" id="ENSPSIP00000019064.1"/>
    </source>
</evidence>
<evidence type="ECO:0000256" key="1">
    <source>
        <dbReference type="ARBA" id="ARBA00004167"/>
    </source>
</evidence>
<evidence type="ECO:0000256" key="7">
    <source>
        <dbReference type="ARBA" id="ARBA00038361"/>
    </source>
</evidence>
<dbReference type="SMART" id="SM00409">
    <property type="entry name" value="IG"/>
    <property type="match status" value="1"/>
</dbReference>
<reference evidence="10" key="3">
    <citation type="submission" date="2025-08" db="UniProtKB">
        <authorList>
            <consortium name="Ensembl"/>
        </authorList>
    </citation>
    <scope>IDENTIFICATION</scope>
</reference>
<feature type="signal peptide" evidence="8">
    <location>
        <begin position="1"/>
        <end position="22"/>
    </location>
</feature>
<reference evidence="10" key="4">
    <citation type="submission" date="2025-09" db="UniProtKB">
        <authorList>
            <consortium name="Ensembl"/>
        </authorList>
    </citation>
    <scope>IDENTIFICATION</scope>
</reference>
<comment type="subcellular location">
    <subcellularLocation>
        <location evidence="1">Membrane</location>
        <topology evidence="1">Single-pass membrane protein</topology>
    </subcellularLocation>
</comment>
<dbReference type="GO" id="GO:0007155">
    <property type="term" value="P:cell adhesion"/>
    <property type="evidence" value="ECO:0007669"/>
    <property type="project" value="UniProtKB-KW"/>
</dbReference>
<protein>
    <recommendedName>
        <fullName evidence="9">Ig-like domain-containing protein</fullName>
    </recommendedName>
</protein>
<keyword evidence="6" id="KW-0472">Membrane</keyword>
<dbReference type="PANTHER" id="PTHR12035:SF125">
    <property type="entry name" value="SIALIC ACID-BINDING IG-LIKE LECTIN 5"/>
    <property type="match status" value="1"/>
</dbReference>
<dbReference type="SUPFAM" id="SSF48726">
    <property type="entry name" value="Immunoglobulin"/>
    <property type="match status" value="1"/>
</dbReference>
<feature type="domain" description="Ig-like" evidence="9">
    <location>
        <begin position="25"/>
        <end position="124"/>
    </location>
</feature>
<dbReference type="HOGENOM" id="CLU_070832_1_0_1"/>
<dbReference type="GO" id="GO:0033691">
    <property type="term" value="F:sialic acid binding"/>
    <property type="evidence" value="ECO:0007669"/>
    <property type="project" value="TreeGrafter"/>
</dbReference>
<keyword evidence="3" id="KW-0430">Lectin</keyword>
<keyword evidence="4" id="KW-0130">Cell adhesion</keyword>
<dbReference type="eggNOG" id="ENOG502SUHR">
    <property type="taxonomic scope" value="Eukaryota"/>
</dbReference>
<evidence type="ECO:0000256" key="2">
    <source>
        <dbReference type="ARBA" id="ARBA00022692"/>
    </source>
</evidence>
<feature type="chain" id="PRO_5003902828" description="Ig-like domain-containing protein" evidence="8">
    <location>
        <begin position="23"/>
        <end position="150"/>
    </location>
</feature>
<dbReference type="InterPro" id="IPR003599">
    <property type="entry name" value="Ig_sub"/>
</dbReference>
<dbReference type="InterPro" id="IPR013106">
    <property type="entry name" value="Ig_V-set"/>
</dbReference>
<evidence type="ECO:0000256" key="8">
    <source>
        <dbReference type="SAM" id="SignalP"/>
    </source>
</evidence>
<dbReference type="PROSITE" id="PS50835">
    <property type="entry name" value="IG_LIKE"/>
    <property type="match status" value="1"/>
</dbReference>
<keyword evidence="2" id="KW-0812">Transmembrane</keyword>
<dbReference type="InterPro" id="IPR013783">
    <property type="entry name" value="Ig-like_fold"/>
</dbReference>
<sequence>MWLLPGHPALLLLAGILGGATAQDPRYRLEQPEILAAPTGGSITLPCTLIYPPEIELLREVRVYWRRGGFHGDFVYNHTEGFTRWDYRGRIALVGNPGERPKRTASIRIDRLQASDTSEYVCQVCVQLQNGTWIPWRALPGTRLTVTGWG</sequence>
<dbReference type="EMBL" id="AGCU01114654">
    <property type="status" value="NOT_ANNOTATED_CDS"/>
    <property type="molecule type" value="Genomic_DNA"/>
</dbReference>
<keyword evidence="11" id="KW-1185">Reference proteome</keyword>
<dbReference type="Gene3D" id="2.60.40.10">
    <property type="entry name" value="Immunoglobulins"/>
    <property type="match status" value="1"/>
</dbReference>
<dbReference type="GO" id="GO:0030246">
    <property type="term" value="F:carbohydrate binding"/>
    <property type="evidence" value="ECO:0007669"/>
    <property type="project" value="UniProtKB-KW"/>
</dbReference>
<evidence type="ECO:0000256" key="5">
    <source>
        <dbReference type="ARBA" id="ARBA00022989"/>
    </source>
</evidence>
<evidence type="ECO:0000256" key="4">
    <source>
        <dbReference type="ARBA" id="ARBA00022889"/>
    </source>
</evidence>